<dbReference type="AlphaFoldDB" id="D7G788"/>
<dbReference type="STRING" id="2880.D7G788"/>
<protein>
    <submittedName>
        <fullName evidence="2">Uncharacterized protein</fullName>
    </submittedName>
</protein>
<dbReference type="EMBL" id="FN649753">
    <property type="protein sequence ID" value="CBJ27639.1"/>
    <property type="molecule type" value="Genomic_DNA"/>
</dbReference>
<dbReference type="SUPFAM" id="SSF50978">
    <property type="entry name" value="WD40 repeat-like"/>
    <property type="match status" value="1"/>
</dbReference>
<evidence type="ECO:0000313" key="3">
    <source>
        <dbReference type="Proteomes" id="UP000002630"/>
    </source>
</evidence>
<organism evidence="2 3">
    <name type="scientific">Ectocarpus siliculosus</name>
    <name type="common">Brown alga</name>
    <name type="synonym">Conferva siliculosa</name>
    <dbReference type="NCBI Taxonomy" id="2880"/>
    <lineage>
        <taxon>Eukaryota</taxon>
        <taxon>Sar</taxon>
        <taxon>Stramenopiles</taxon>
        <taxon>Ochrophyta</taxon>
        <taxon>PX clade</taxon>
        <taxon>Phaeophyceae</taxon>
        <taxon>Ectocarpales</taxon>
        <taxon>Ectocarpaceae</taxon>
        <taxon>Ectocarpus</taxon>
    </lineage>
</organism>
<proteinExistence type="predicted"/>
<dbReference type="InterPro" id="IPR015943">
    <property type="entry name" value="WD40/YVTN_repeat-like_dom_sf"/>
</dbReference>
<dbReference type="GO" id="GO:0000932">
    <property type="term" value="C:P-body"/>
    <property type="evidence" value="ECO:0007669"/>
    <property type="project" value="TreeGrafter"/>
</dbReference>
<dbReference type="EMBL" id="FN649036">
    <property type="protein sequence ID" value="CBJ27639.1"/>
    <property type="molecule type" value="Genomic_DNA"/>
</dbReference>
<gene>
    <name evidence="2" type="ORF">Esi_0080_0008</name>
</gene>
<keyword evidence="3" id="KW-1185">Reference proteome</keyword>
<dbReference type="InterPro" id="IPR050785">
    <property type="entry name" value="PAN2-PAN3_catalytic_subunit"/>
</dbReference>
<dbReference type="InterPro" id="IPR036322">
    <property type="entry name" value="WD40_repeat_dom_sf"/>
</dbReference>
<sequence>MTKHSSVAAHQHGPVGRGQATGPDGGILALTAFQQGVLSVSNSAVRLHSRGCLLRATFSGLVEKPGVRGTPPTLHYPENLTCCALNSPSTMMGMGADSTHVTVGSFGGGAAGGIPGGSPPSLFQLDPVPGLRLVKAVGLPEEAGVTAIARGAMLAVGGNDGRIRLLDPRLRSTSVEHVLEAHTGPVQAVAVTPTDGVKIVSVGMTSKSLNPYDTSAPTELFGDPVVRVFDARMPTRPGPPLQFSMLGAPRLVRFLADESLALASSSGQFLVSKEPFTGVGGRR</sequence>
<accession>D7G788</accession>
<dbReference type="Gene3D" id="2.130.10.10">
    <property type="entry name" value="YVTN repeat-like/Quinoprotein amine dehydrogenase"/>
    <property type="match status" value="1"/>
</dbReference>
<evidence type="ECO:0000256" key="1">
    <source>
        <dbReference type="SAM" id="MobiDB-lite"/>
    </source>
</evidence>
<reference evidence="2 3" key="1">
    <citation type="journal article" date="2010" name="Nature">
        <title>The Ectocarpus genome and the independent evolution of multicellularity in brown algae.</title>
        <authorList>
            <person name="Cock J.M."/>
            <person name="Sterck L."/>
            <person name="Rouze P."/>
            <person name="Scornet D."/>
            <person name="Allen A.E."/>
            <person name="Amoutzias G."/>
            <person name="Anthouard V."/>
            <person name="Artiguenave F."/>
            <person name="Aury J.M."/>
            <person name="Badger J.H."/>
            <person name="Beszteri B."/>
            <person name="Billiau K."/>
            <person name="Bonnet E."/>
            <person name="Bothwell J.H."/>
            <person name="Bowler C."/>
            <person name="Boyen C."/>
            <person name="Brownlee C."/>
            <person name="Carrano C.J."/>
            <person name="Charrier B."/>
            <person name="Cho G.Y."/>
            <person name="Coelho S.M."/>
            <person name="Collen J."/>
            <person name="Corre E."/>
            <person name="Da Silva C."/>
            <person name="Delage L."/>
            <person name="Delaroque N."/>
            <person name="Dittami S.M."/>
            <person name="Doulbeau S."/>
            <person name="Elias M."/>
            <person name="Farnham G."/>
            <person name="Gachon C.M."/>
            <person name="Gschloessl B."/>
            <person name="Heesch S."/>
            <person name="Jabbari K."/>
            <person name="Jubin C."/>
            <person name="Kawai H."/>
            <person name="Kimura K."/>
            <person name="Kloareg B."/>
            <person name="Kupper F.C."/>
            <person name="Lang D."/>
            <person name="Le Bail A."/>
            <person name="Leblanc C."/>
            <person name="Lerouge P."/>
            <person name="Lohr M."/>
            <person name="Lopez P.J."/>
            <person name="Martens C."/>
            <person name="Maumus F."/>
            <person name="Michel G."/>
            <person name="Miranda-Saavedra D."/>
            <person name="Morales J."/>
            <person name="Moreau H."/>
            <person name="Motomura T."/>
            <person name="Nagasato C."/>
            <person name="Napoli C.A."/>
            <person name="Nelson D.R."/>
            <person name="Nyvall-Collen P."/>
            <person name="Peters A.F."/>
            <person name="Pommier C."/>
            <person name="Potin P."/>
            <person name="Poulain J."/>
            <person name="Quesneville H."/>
            <person name="Read B."/>
            <person name="Rensing S.A."/>
            <person name="Ritter A."/>
            <person name="Rousvoal S."/>
            <person name="Samanta M."/>
            <person name="Samson G."/>
            <person name="Schroeder D.C."/>
            <person name="Segurens B."/>
            <person name="Strittmatter M."/>
            <person name="Tonon T."/>
            <person name="Tregear J.W."/>
            <person name="Valentin K."/>
            <person name="von Dassow P."/>
            <person name="Yamagishi T."/>
            <person name="Van de Peer Y."/>
            <person name="Wincker P."/>
        </authorList>
    </citation>
    <scope>NUCLEOTIDE SEQUENCE [LARGE SCALE GENOMIC DNA]</scope>
    <source>
        <strain evidence="3">Ec32 / CCAP1310/4</strain>
    </source>
</reference>
<dbReference type="PANTHER" id="PTHR15728">
    <property type="entry name" value="DEADENYLATION COMPLEX CATALYTIC SUBUNIT PAN2"/>
    <property type="match status" value="1"/>
</dbReference>
<dbReference type="InParanoid" id="D7G788"/>
<evidence type="ECO:0000313" key="2">
    <source>
        <dbReference type="EMBL" id="CBJ27639.1"/>
    </source>
</evidence>
<feature type="region of interest" description="Disordered" evidence="1">
    <location>
        <begin position="1"/>
        <end position="21"/>
    </location>
</feature>
<name>D7G788_ECTSI</name>
<dbReference type="GO" id="GO:0004535">
    <property type="term" value="F:poly(A)-specific ribonuclease activity"/>
    <property type="evidence" value="ECO:0007669"/>
    <property type="project" value="TreeGrafter"/>
</dbReference>
<dbReference type="Proteomes" id="UP000002630">
    <property type="component" value="Linkage Group LG28"/>
</dbReference>
<dbReference type="GO" id="GO:0000289">
    <property type="term" value="P:nuclear-transcribed mRNA poly(A) tail shortening"/>
    <property type="evidence" value="ECO:0007669"/>
    <property type="project" value="TreeGrafter"/>
</dbReference>
<dbReference type="PANTHER" id="PTHR15728:SF0">
    <property type="entry name" value="PAN2-PAN3 DEADENYLATION COMPLEX CATALYTIC SUBUNIT PAN2"/>
    <property type="match status" value="1"/>
</dbReference>
<dbReference type="GO" id="GO:0031251">
    <property type="term" value="C:PAN complex"/>
    <property type="evidence" value="ECO:0007669"/>
    <property type="project" value="TreeGrafter"/>
</dbReference>